<keyword evidence="3" id="KW-1185">Reference proteome</keyword>
<dbReference type="EMBL" id="BAABFN010000005">
    <property type="protein sequence ID" value="GAA4313281.1"/>
    <property type="molecule type" value="Genomic_DNA"/>
</dbReference>
<sequence>MDYTLLLKSITGHISLSREEESFFLSLLQNRKVRKKQMLFHEGMANRYMAFVISGCLRSFSIDKNGFEHVLQFAPPGWWIADIRSLLTGQPGRLNIDAVDDSTVVLLEQDQRNEICRKTPAFERYFRILAENSLATYQHRLIDNLSLPARERYENFCRQYPSLINCLPQKQVAAYIGVTPEFLSKMLNAPSVRTDPHDNKL</sequence>
<dbReference type="InterPro" id="IPR018490">
    <property type="entry name" value="cNMP-bd_dom_sf"/>
</dbReference>
<dbReference type="SUPFAM" id="SSF51206">
    <property type="entry name" value="cAMP-binding domain-like"/>
    <property type="match status" value="1"/>
</dbReference>
<dbReference type="CDD" id="cd00038">
    <property type="entry name" value="CAP_ED"/>
    <property type="match status" value="1"/>
</dbReference>
<dbReference type="InterPro" id="IPR000595">
    <property type="entry name" value="cNMP-bd_dom"/>
</dbReference>
<reference evidence="3" key="1">
    <citation type="journal article" date="2019" name="Int. J. Syst. Evol. Microbiol.">
        <title>The Global Catalogue of Microorganisms (GCM) 10K type strain sequencing project: providing services to taxonomists for standard genome sequencing and annotation.</title>
        <authorList>
            <consortium name="The Broad Institute Genomics Platform"/>
            <consortium name="The Broad Institute Genome Sequencing Center for Infectious Disease"/>
            <person name="Wu L."/>
            <person name="Ma J."/>
        </authorList>
    </citation>
    <scope>NUCLEOTIDE SEQUENCE [LARGE SCALE GENOMIC DNA]</scope>
    <source>
        <strain evidence="3">JCM 17664</strain>
    </source>
</reference>
<dbReference type="InterPro" id="IPR014710">
    <property type="entry name" value="RmlC-like_jellyroll"/>
</dbReference>
<evidence type="ECO:0000259" key="1">
    <source>
        <dbReference type="Pfam" id="PF00027"/>
    </source>
</evidence>
<proteinExistence type="predicted"/>
<feature type="domain" description="Cyclic nucleotide-binding" evidence="1">
    <location>
        <begin position="31"/>
        <end position="118"/>
    </location>
</feature>
<gene>
    <name evidence="2" type="ORF">GCM10023143_23450</name>
</gene>
<accession>A0ABP8FY24</accession>
<comment type="caution">
    <text evidence="2">The sequence shown here is derived from an EMBL/GenBank/DDBJ whole genome shotgun (WGS) entry which is preliminary data.</text>
</comment>
<evidence type="ECO:0000313" key="2">
    <source>
        <dbReference type="EMBL" id="GAA4313281.1"/>
    </source>
</evidence>
<evidence type="ECO:0000313" key="3">
    <source>
        <dbReference type="Proteomes" id="UP001501207"/>
    </source>
</evidence>
<dbReference type="Pfam" id="PF00027">
    <property type="entry name" value="cNMP_binding"/>
    <property type="match status" value="1"/>
</dbReference>
<protein>
    <submittedName>
        <fullName evidence="2">Crp/Fnr family transcriptional regulator</fullName>
    </submittedName>
</protein>
<dbReference type="Gene3D" id="2.60.120.10">
    <property type="entry name" value="Jelly Rolls"/>
    <property type="match status" value="1"/>
</dbReference>
<dbReference type="Proteomes" id="UP001501207">
    <property type="component" value="Unassembled WGS sequence"/>
</dbReference>
<dbReference type="RefSeq" id="WP_344979496.1">
    <property type="nucleotide sequence ID" value="NZ_BAABFN010000005.1"/>
</dbReference>
<organism evidence="2 3">
    <name type="scientific">Compostibacter hankyongensis</name>
    <dbReference type="NCBI Taxonomy" id="1007089"/>
    <lineage>
        <taxon>Bacteria</taxon>
        <taxon>Pseudomonadati</taxon>
        <taxon>Bacteroidota</taxon>
        <taxon>Chitinophagia</taxon>
        <taxon>Chitinophagales</taxon>
        <taxon>Chitinophagaceae</taxon>
        <taxon>Compostibacter</taxon>
    </lineage>
</organism>
<name>A0ABP8FY24_9BACT</name>